<keyword evidence="2" id="KW-1185">Reference proteome</keyword>
<name>A0A1H0VX99_9PSEU</name>
<dbReference type="Proteomes" id="UP000199691">
    <property type="component" value="Unassembled WGS sequence"/>
</dbReference>
<evidence type="ECO:0000313" key="2">
    <source>
        <dbReference type="Proteomes" id="UP000199691"/>
    </source>
</evidence>
<gene>
    <name evidence="1" type="ORF">SAMN05421507_11629</name>
</gene>
<sequence length="95" mass="10052">MFAVRGDPRRRNGSAATLVSTEIGLVPGDITRQQVDIVVTAATESLPGGTAFPAIATRTIRSSPTVATIRLVTSDRETHYAIAVTFGEDRGRSVP</sequence>
<organism evidence="1 2">
    <name type="scientific">Lentzea jiangxiensis</name>
    <dbReference type="NCBI Taxonomy" id="641025"/>
    <lineage>
        <taxon>Bacteria</taxon>
        <taxon>Bacillati</taxon>
        <taxon>Actinomycetota</taxon>
        <taxon>Actinomycetes</taxon>
        <taxon>Pseudonocardiales</taxon>
        <taxon>Pseudonocardiaceae</taxon>
        <taxon>Lentzea</taxon>
    </lineage>
</organism>
<protein>
    <submittedName>
        <fullName evidence="1">Uncharacterized protein</fullName>
    </submittedName>
</protein>
<dbReference type="AlphaFoldDB" id="A0A1H0VX99"/>
<reference evidence="2" key="1">
    <citation type="submission" date="2016-10" db="EMBL/GenBank/DDBJ databases">
        <authorList>
            <person name="Varghese N."/>
            <person name="Submissions S."/>
        </authorList>
    </citation>
    <scope>NUCLEOTIDE SEQUENCE [LARGE SCALE GENOMIC DNA]</scope>
    <source>
        <strain evidence="2">CGMCC 4.6609</strain>
    </source>
</reference>
<dbReference type="EMBL" id="FNIX01000016">
    <property type="protein sequence ID" value="SDP82901.1"/>
    <property type="molecule type" value="Genomic_DNA"/>
</dbReference>
<accession>A0A1H0VX99</accession>
<evidence type="ECO:0000313" key="1">
    <source>
        <dbReference type="EMBL" id="SDP82901.1"/>
    </source>
</evidence>
<dbReference type="STRING" id="641025.SAMN05421507_11629"/>
<dbReference type="RefSeq" id="WP_090102283.1">
    <property type="nucleotide sequence ID" value="NZ_FNIX01000016.1"/>
</dbReference>
<proteinExistence type="predicted"/>